<dbReference type="EMBL" id="NHZQ01000087">
    <property type="protein sequence ID" value="PSK54150.1"/>
    <property type="molecule type" value="Genomic_DNA"/>
</dbReference>
<feature type="region of interest" description="Disordered" evidence="3">
    <location>
        <begin position="278"/>
        <end position="471"/>
    </location>
</feature>
<feature type="signal peptide" evidence="4">
    <location>
        <begin position="1"/>
        <end position="17"/>
    </location>
</feature>
<comment type="caution">
    <text evidence="6">The sequence shown here is derived from an EMBL/GenBank/DDBJ whole genome shotgun (WGS) entry which is preliminary data.</text>
</comment>
<dbReference type="STRING" id="40998.A0A2P8A105"/>
<evidence type="ECO:0000256" key="3">
    <source>
        <dbReference type="SAM" id="MobiDB-lite"/>
    </source>
</evidence>
<evidence type="ECO:0000313" key="7">
    <source>
        <dbReference type="Proteomes" id="UP000243723"/>
    </source>
</evidence>
<dbReference type="Pfam" id="PF03537">
    <property type="entry name" value="Glyco_hydro_114"/>
    <property type="match status" value="1"/>
</dbReference>
<dbReference type="GO" id="GO:0004557">
    <property type="term" value="F:alpha-galactosidase activity"/>
    <property type="evidence" value="ECO:0007669"/>
    <property type="project" value="UniProtKB-EC"/>
</dbReference>
<sequence length="471" mass="49131">MHSSIVFALLAAGIVTAAPPKELWQPAAGTTWQIVLNQKCDAETAMSIDAQAYDLDLFETEVTAIQALHAAGKKVICYFSAGSYEPSRPDSSQFQSGDLGSVMDGWPDEKWLNTKTQNVRNIMSARIALAAQKGCDAIDPDNVDGYGNDNGVGLTQADAVDFVSWMADQAANAGVAIGLKNAGDIIPQVMSKVHFSVNEQCHAYGECATYQPFIENSKPVFNIEYPGSVTGNAKIAAGSSCNSASSNSHGFSTILKNMDLDTSVEVCPASAGYGNAPAPSYSTVPSSAPSSSAAPAPVSSTAPASSASGYGDEPVPSSTSAVSTSSVPAYGNAPTSSLPAYSNAPTPSLPGEGDAPTPSDYPSTTLRTTTRRSSSTAAPTGQAPYPTSKSKSKIRTSGYSIGTATFPKPTSHSAKHHHGKHYQHDDDNNDNYDNDKTNVSSNSSDHSSDDGDSSNGNNDENCDVKYVEVYD</sequence>
<evidence type="ECO:0000259" key="5">
    <source>
        <dbReference type="Pfam" id="PF03537"/>
    </source>
</evidence>
<dbReference type="OrthoDB" id="2108802at2759"/>
<feature type="compositionally biased region" description="Polar residues" evidence="3">
    <location>
        <begin position="385"/>
        <end position="412"/>
    </location>
</feature>
<dbReference type="EC" id="3.2.1.22" evidence="2"/>
<feature type="compositionally biased region" description="Low complexity" evidence="3">
    <location>
        <begin position="363"/>
        <end position="376"/>
    </location>
</feature>
<dbReference type="SUPFAM" id="SSF51445">
    <property type="entry name" value="(Trans)glycosidases"/>
    <property type="match status" value="1"/>
</dbReference>
<reference evidence="6 7" key="1">
    <citation type="submission" date="2017-05" db="EMBL/GenBank/DDBJ databases">
        <title>Draft genome sequence of Elsinoe australis.</title>
        <authorList>
            <person name="Cheng Q."/>
        </authorList>
    </citation>
    <scope>NUCLEOTIDE SEQUENCE [LARGE SCALE GENOMIC DNA]</scope>
    <source>
        <strain evidence="6 7">NL1</strain>
    </source>
</reference>
<protein>
    <recommendedName>
        <fullName evidence="2">alpha-galactosidase</fullName>
        <ecNumber evidence="2">3.2.1.22</ecNumber>
    </recommendedName>
</protein>
<dbReference type="AlphaFoldDB" id="A0A2P8A105"/>
<dbReference type="InterPro" id="IPR004352">
    <property type="entry name" value="GH114_TIM-barrel"/>
</dbReference>
<dbReference type="Gene3D" id="3.20.20.70">
    <property type="entry name" value="Aldolase class I"/>
    <property type="match status" value="1"/>
</dbReference>
<dbReference type="PANTHER" id="PTHR35273:SF2">
    <property type="entry name" value="ALPHA-GALACTOSIDASE"/>
    <property type="match status" value="1"/>
</dbReference>
<dbReference type="Proteomes" id="UP000243723">
    <property type="component" value="Unassembled WGS sequence"/>
</dbReference>
<feature type="compositionally biased region" description="Low complexity" evidence="3">
    <location>
        <begin position="278"/>
        <end position="329"/>
    </location>
</feature>
<feature type="chain" id="PRO_5015126276" description="alpha-galactosidase" evidence="4">
    <location>
        <begin position="18"/>
        <end position="471"/>
    </location>
</feature>
<dbReference type="PANTHER" id="PTHR35273">
    <property type="entry name" value="ALPHA-1,4 POLYGALACTOSAMINIDASE, PUTATIVE (AFU_ORTHOLOGUE AFUA_3G07890)-RELATED"/>
    <property type="match status" value="1"/>
</dbReference>
<dbReference type="InterPro" id="IPR017853">
    <property type="entry name" value="GH"/>
</dbReference>
<evidence type="ECO:0000256" key="1">
    <source>
        <dbReference type="ARBA" id="ARBA00001255"/>
    </source>
</evidence>
<accession>A0A2P8A105</accession>
<keyword evidence="4" id="KW-0732">Signal</keyword>
<evidence type="ECO:0000313" key="6">
    <source>
        <dbReference type="EMBL" id="PSK54150.1"/>
    </source>
</evidence>
<feature type="compositionally biased region" description="Polar residues" evidence="3">
    <location>
        <begin position="333"/>
        <end position="346"/>
    </location>
</feature>
<gene>
    <name evidence="6" type="ORF">B9Z65_7956</name>
</gene>
<evidence type="ECO:0000256" key="2">
    <source>
        <dbReference type="ARBA" id="ARBA00012755"/>
    </source>
</evidence>
<keyword evidence="7" id="KW-1185">Reference proteome</keyword>
<feature type="compositionally biased region" description="Basic and acidic residues" evidence="3">
    <location>
        <begin position="462"/>
        <end position="471"/>
    </location>
</feature>
<feature type="domain" description="Glycoside-hydrolase family GH114 TIM-barrel" evidence="5">
    <location>
        <begin position="31"/>
        <end position="262"/>
    </location>
</feature>
<comment type="catalytic activity">
    <reaction evidence="1">
        <text>Hydrolysis of terminal, non-reducing alpha-D-galactose residues in alpha-D-galactosides, including galactose oligosaccharides, galactomannans and galactolipids.</text>
        <dbReference type="EC" id="3.2.1.22"/>
    </reaction>
</comment>
<proteinExistence type="predicted"/>
<name>A0A2P8A105_9PEZI</name>
<dbReference type="InterPro" id="IPR013785">
    <property type="entry name" value="Aldolase_TIM"/>
</dbReference>
<organism evidence="6 7">
    <name type="scientific">Elsinoe australis</name>
    <dbReference type="NCBI Taxonomy" id="40998"/>
    <lineage>
        <taxon>Eukaryota</taxon>
        <taxon>Fungi</taxon>
        <taxon>Dikarya</taxon>
        <taxon>Ascomycota</taxon>
        <taxon>Pezizomycotina</taxon>
        <taxon>Dothideomycetes</taxon>
        <taxon>Dothideomycetidae</taxon>
        <taxon>Myriangiales</taxon>
        <taxon>Elsinoaceae</taxon>
        <taxon>Elsinoe</taxon>
    </lineage>
</organism>
<evidence type="ECO:0000256" key="4">
    <source>
        <dbReference type="SAM" id="SignalP"/>
    </source>
</evidence>